<evidence type="ECO:0000313" key="2">
    <source>
        <dbReference type="Proteomes" id="UP000469346"/>
    </source>
</evidence>
<name>A0A6N9TP49_DISTH</name>
<comment type="caution">
    <text evidence="1">The sequence shown here is derived from an EMBL/GenBank/DDBJ whole genome shotgun (WGS) entry which is preliminary data.</text>
</comment>
<dbReference type="Proteomes" id="UP000469346">
    <property type="component" value="Unassembled WGS sequence"/>
</dbReference>
<dbReference type="InterPro" id="IPR036676">
    <property type="entry name" value="PurM-like_C_sf"/>
</dbReference>
<dbReference type="SUPFAM" id="SSF56042">
    <property type="entry name" value="PurM C-terminal domain-like"/>
    <property type="match status" value="1"/>
</dbReference>
<accession>A0A6N9TP49</accession>
<evidence type="ECO:0000313" key="1">
    <source>
        <dbReference type="EMBL" id="NDY42210.1"/>
    </source>
</evidence>
<dbReference type="GO" id="GO:0016301">
    <property type="term" value="F:kinase activity"/>
    <property type="evidence" value="ECO:0007669"/>
    <property type="project" value="UniProtKB-KW"/>
</dbReference>
<keyword evidence="1" id="KW-0418">Kinase</keyword>
<gene>
    <name evidence="1" type="ORF">G3N55_05040</name>
</gene>
<keyword evidence="1" id="KW-0808">Transferase</keyword>
<organism evidence="1 2">
    <name type="scientific">Dissulfurirhabdus thermomarina</name>
    <dbReference type="NCBI Taxonomy" id="1765737"/>
    <lineage>
        <taxon>Bacteria</taxon>
        <taxon>Deltaproteobacteria</taxon>
        <taxon>Dissulfurirhabdaceae</taxon>
        <taxon>Dissulfurirhabdus</taxon>
    </lineage>
</organism>
<proteinExistence type="predicted"/>
<reference evidence="1 2" key="1">
    <citation type="submission" date="2020-02" db="EMBL/GenBank/DDBJ databases">
        <title>Comparative genomics of sulfur disproportionating microorganisms.</title>
        <authorList>
            <person name="Ward L.M."/>
            <person name="Bertran E."/>
            <person name="Johnston D.T."/>
        </authorList>
    </citation>
    <scope>NUCLEOTIDE SEQUENCE [LARGE SCALE GENOMIC DNA]</scope>
    <source>
        <strain evidence="1 2">DSM 100025</strain>
    </source>
</reference>
<dbReference type="AlphaFoldDB" id="A0A6N9TP49"/>
<keyword evidence="2" id="KW-1185">Reference proteome</keyword>
<dbReference type="EMBL" id="JAAGRR010000041">
    <property type="protein sequence ID" value="NDY42210.1"/>
    <property type="molecule type" value="Genomic_DNA"/>
</dbReference>
<sequence length="84" mass="9559">SRALRRAARRLDRRPLDWALAGGEDYELLWTVPPGREGEVRAAAARALGRPPHRIGRIVAGRGVRLREGARRRDITFTGHEHRF</sequence>
<protein>
    <submittedName>
        <fullName evidence="1">Thiamine-phosphate kinase</fullName>
    </submittedName>
</protein>
<feature type="non-terminal residue" evidence="1">
    <location>
        <position position="1"/>
    </location>
</feature>
<dbReference type="Gene3D" id="3.90.650.10">
    <property type="entry name" value="PurM-like C-terminal domain"/>
    <property type="match status" value="1"/>
</dbReference>